<dbReference type="Gene3D" id="3.20.20.370">
    <property type="entry name" value="Glycoside hydrolase/deacetylase"/>
    <property type="match status" value="1"/>
</dbReference>
<feature type="region of interest" description="Disordered" evidence="1">
    <location>
        <begin position="123"/>
        <end position="143"/>
    </location>
</feature>
<dbReference type="RefSeq" id="WP_122953287.1">
    <property type="nucleotide sequence ID" value="NZ_BJOD01000010.1"/>
</dbReference>
<organism evidence="5 6">
    <name type="scientific">Brevibacillus agri</name>
    <dbReference type="NCBI Taxonomy" id="51101"/>
    <lineage>
        <taxon>Bacteria</taxon>
        <taxon>Bacillati</taxon>
        <taxon>Bacillota</taxon>
        <taxon>Bacilli</taxon>
        <taxon>Bacillales</taxon>
        <taxon>Paenibacillaceae</taxon>
        <taxon>Brevibacillus</taxon>
    </lineage>
</organism>
<feature type="transmembrane region" description="Helical" evidence="2">
    <location>
        <begin position="12"/>
        <end position="33"/>
    </location>
</feature>
<dbReference type="SUPFAM" id="SSF88713">
    <property type="entry name" value="Glycoside hydrolase/deacetylase"/>
    <property type="match status" value="1"/>
</dbReference>
<accession>A0A3M8AI72</accession>
<dbReference type="GO" id="GO:0005975">
    <property type="term" value="P:carbohydrate metabolic process"/>
    <property type="evidence" value="ECO:0007669"/>
    <property type="project" value="InterPro"/>
</dbReference>
<evidence type="ECO:0000256" key="1">
    <source>
        <dbReference type="SAM" id="MobiDB-lite"/>
    </source>
</evidence>
<protein>
    <submittedName>
        <fullName evidence="5">Polysaccharide deacetylase family protein</fullName>
    </submittedName>
</protein>
<dbReference type="Proteomes" id="UP000276178">
    <property type="component" value="Unassembled WGS sequence"/>
</dbReference>
<dbReference type="PROSITE" id="PS51257">
    <property type="entry name" value="PROKAR_LIPOPROTEIN"/>
    <property type="match status" value="1"/>
</dbReference>
<dbReference type="OrthoDB" id="9812065at2"/>
<evidence type="ECO:0000313" key="4">
    <source>
        <dbReference type="EMBL" id="GED25016.1"/>
    </source>
</evidence>
<keyword evidence="2" id="KW-0812">Transmembrane</keyword>
<reference evidence="5 6" key="1">
    <citation type="submission" date="2018-10" db="EMBL/GenBank/DDBJ databases">
        <title>Phylogenomics of Brevibacillus.</title>
        <authorList>
            <person name="Dunlap C."/>
        </authorList>
    </citation>
    <scope>NUCLEOTIDE SEQUENCE [LARGE SCALE GENOMIC DNA]</scope>
    <source>
        <strain evidence="5 6">NRRL NRS 1219</strain>
    </source>
</reference>
<gene>
    <name evidence="4" type="ORF">BAG01nite_11180</name>
    <name evidence="5" type="ORF">EB820_20495</name>
</gene>
<name>A0A3M8AI72_9BACL</name>
<dbReference type="PROSITE" id="PS51677">
    <property type="entry name" value="NODB"/>
    <property type="match status" value="1"/>
</dbReference>
<dbReference type="InterPro" id="IPR002509">
    <property type="entry name" value="NODB_dom"/>
</dbReference>
<comment type="caution">
    <text evidence="5">The sequence shown here is derived from an EMBL/GenBank/DDBJ whole genome shotgun (WGS) entry which is preliminary data.</text>
</comment>
<evidence type="ECO:0000259" key="3">
    <source>
        <dbReference type="PROSITE" id="PS51677"/>
    </source>
</evidence>
<reference evidence="4 7" key="2">
    <citation type="submission" date="2019-06" db="EMBL/GenBank/DDBJ databases">
        <title>Whole genome shotgun sequence of Brevibacillus agri NBRC 15538.</title>
        <authorList>
            <person name="Hosoyama A."/>
            <person name="Uohara A."/>
            <person name="Ohji S."/>
            <person name="Ichikawa N."/>
        </authorList>
    </citation>
    <scope>NUCLEOTIDE SEQUENCE [LARGE SCALE GENOMIC DNA]</scope>
    <source>
        <strain evidence="4 7">NBRC 15538</strain>
    </source>
</reference>
<evidence type="ECO:0000313" key="6">
    <source>
        <dbReference type="Proteomes" id="UP000276178"/>
    </source>
</evidence>
<keyword evidence="2" id="KW-0472">Membrane</keyword>
<dbReference type="GO" id="GO:0016810">
    <property type="term" value="F:hydrolase activity, acting on carbon-nitrogen (but not peptide) bonds"/>
    <property type="evidence" value="ECO:0007669"/>
    <property type="project" value="InterPro"/>
</dbReference>
<dbReference type="EMBL" id="RHHN01000066">
    <property type="protein sequence ID" value="RNB50922.1"/>
    <property type="molecule type" value="Genomic_DNA"/>
</dbReference>
<evidence type="ECO:0000256" key="2">
    <source>
        <dbReference type="SAM" id="Phobius"/>
    </source>
</evidence>
<keyword evidence="2" id="KW-1133">Transmembrane helix</keyword>
<evidence type="ECO:0000313" key="7">
    <source>
        <dbReference type="Proteomes" id="UP000317180"/>
    </source>
</evidence>
<dbReference type="CDD" id="cd10917">
    <property type="entry name" value="CE4_NodB_like_6s_7s"/>
    <property type="match status" value="1"/>
</dbReference>
<dbReference type="AlphaFoldDB" id="A0A3M8AI72"/>
<dbReference type="InterPro" id="IPR011330">
    <property type="entry name" value="Glyco_hydro/deAcase_b/a-brl"/>
</dbReference>
<sequence>MQTGGGKKSKNFSFAMIALMMVLILLTGCAAFFGEERKADDGTPKSKVAPTIIRSTGEKSKAIPFVYTTRRELSLTFNGMTDSDTMKKLLDELDKHHLKATFFLPGMRGAEEPELAKEIVARGHDNARQRALPGDEPARVRCE</sequence>
<dbReference type="Pfam" id="PF01522">
    <property type="entry name" value="Polysacc_deac_1"/>
    <property type="match status" value="1"/>
</dbReference>
<dbReference type="GeneID" id="82810535"/>
<feature type="domain" description="NodB homology" evidence="3">
    <location>
        <begin position="71"/>
        <end position="143"/>
    </location>
</feature>
<keyword evidence="7" id="KW-1185">Reference proteome</keyword>
<evidence type="ECO:0000313" key="5">
    <source>
        <dbReference type="EMBL" id="RNB50922.1"/>
    </source>
</evidence>
<dbReference type="EMBL" id="BJOD01000010">
    <property type="protein sequence ID" value="GED25016.1"/>
    <property type="molecule type" value="Genomic_DNA"/>
</dbReference>
<dbReference type="Proteomes" id="UP000317180">
    <property type="component" value="Unassembled WGS sequence"/>
</dbReference>
<proteinExistence type="predicted"/>